<protein>
    <submittedName>
        <fullName evidence="2">Uncharacterized protein</fullName>
    </submittedName>
</protein>
<sequence>MIQIYLIGMMLLTQYLQPAVRATKMPPRRKKGIRESRENLQPVSLTWDTSERDGFLNEAKYFIMKALSVTETRNVKFPAFAKCPSKNRHPYGITKVTLEMRPRDRQVKSNSGVNKEPRNLMLVECEYASEVAGAAVGQPLTAICYERTENNATQPSAEELCTNWRYPGTEVPQLKIPEHLKSALSRVLLYRPARLEFINLSNSSYGSIPYVDEWPENINERTGFSGIGRLAKLGNNPMVYLAITRNSNSMHDTEVLVEDKGNSTTLPQVPFVQCKLVLLDFCLQFIPENGTISQSFLKKCIRKLSDRCTDYEIKTMIKSMNLLHKGYLKHELNTDNAWMDGSIIHMHDDLGNCLIRPPKSISAPKGPYQWYPLSRRGIAVSDYARKYIANYK</sequence>
<reference evidence="2" key="1">
    <citation type="journal article" date="2014" name="Nat. Genet.">
        <title>Genome and transcriptome of the porcine whipworm Trichuris suis.</title>
        <authorList>
            <person name="Jex A.R."/>
            <person name="Nejsum P."/>
            <person name="Schwarz E.M."/>
            <person name="Hu L."/>
            <person name="Young N.D."/>
            <person name="Hall R.S."/>
            <person name="Korhonen P.K."/>
            <person name="Liao S."/>
            <person name="Thamsborg S."/>
            <person name="Xia J."/>
            <person name="Xu P."/>
            <person name="Wang S."/>
            <person name="Scheerlinck J.P."/>
            <person name="Hofmann A."/>
            <person name="Sternberg P.W."/>
            <person name="Wang J."/>
            <person name="Gasser R.B."/>
        </authorList>
    </citation>
    <scope>NUCLEOTIDE SEQUENCE [LARGE SCALE GENOMIC DNA]</scope>
    <source>
        <strain evidence="2">DCEP-RM93F</strain>
    </source>
</reference>
<name>A0A085MUP8_9BILA</name>
<dbReference type="EMBL" id="KL367642">
    <property type="protein sequence ID" value="KFD60944.1"/>
    <property type="molecule type" value="Genomic_DNA"/>
</dbReference>
<feature type="chain" id="PRO_5001795457" evidence="1">
    <location>
        <begin position="23"/>
        <end position="392"/>
    </location>
</feature>
<feature type="signal peptide" evidence="1">
    <location>
        <begin position="1"/>
        <end position="22"/>
    </location>
</feature>
<dbReference type="Gene3D" id="3.90.79.10">
    <property type="entry name" value="Nucleoside Triphosphate Pyrophosphohydrolase"/>
    <property type="match status" value="1"/>
</dbReference>
<proteinExistence type="predicted"/>
<evidence type="ECO:0000256" key="1">
    <source>
        <dbReference type="SAM" id="SignalP"/>
    </source>
</evidence>
<evidence type="ECO:0000313" key="2">
    <source>
        <dbReference type="EMBL" id="KFD60944.1"/>
    </source>
</evidence>
<dbReference type="AlphaFoldDB" id="A0A085MUP8"/>
<gene>
    <name evidence="2" type="ORF">M514_12220</name>
</gene>
<accession>A0A085MUP8</accession>
<dbReference type="Proteomes" id="UP000030758">
    <property type="component" value="Unassembled WGS sequence"/>
</dbReference>
<organism evidence="2">
    <name type="scientific">Trichuris suis</name>
    <name type="common">pig whipworm</name>
    <dbReference type="NCBI Taxonomy" id="68888"/>
    <lineage>
        <taxon>Eukaryota</taxon>
        <taxon>Metazoa</taxon>
        <taxon>Ecdysozoa</taxon>
        <taxon>Nematoda</taxon>
        <taxon>Enoplea</taxon>
        <taxon>Dorylaimia</taxon>
        <taxon>Trichinellida</taxon>
        <taxon>Trichuridae</taxon>
        <taxon>Trichuris</taxon>
    </lineage>
</organism>
<keyword evidence="1" id="KW-0732">Signal</keyword>